<keyword evidence="2 5" id="KW-0547">Nucleotide-binding</keyword>
<dbReference type="Proteomes" id="UP001369736">
    <property type="component" value="Unassembled WGS sequence"/>
</dbReference>
<keyword evidence="8" id="KW-1185">Reference proteome</keyword>
<dbReference type="Gene3D" id="3.30.590.20">
    <property type="match status" value="1"/>
</dbReference>
<comment type="function">
    <text evidence="5">ATP-dependent carboxylate-amine ligase which exhibits weak glutamate--cysteine ligase activity.</text>
</comment>
<dbReference type="Pfam" id="PF14403">
    <property type="entry name" value="CP_ATPgrasp_2"/>
    <property type="match status" value="1"/>
</dbReference>
<name>A0ABU8M493_9PSEU</name>
<dbReference type="HAMAP" id="MF_01609">
    <property type="entry name" value="Glu_cys_ligase_2"/>
    <property type="match status" value="1"/>
</dbReference>
<dbReference type="Pfam" id="PF04107">
    <property type="entry name" value="GCS2"/>
    <property type="match status" value="1"/>
</dbReference>
<sequence length="865" mass="92310">MSLTPAREVVMGVEEEFHLVDLETRSAVPRVPELLDELQALDGEAFAAELKPSIIETNSRPTADLADLRTDLVRLRGMLANIADSRGLGVVGAGSVPLIDGSAQGITPSPRYERMRDEYQLLAFEQQICGTQVHVDVPDRDAAIAVMQHSGPWLPVLLALSASSPFWKSEDTGYASSRTLAWHRWPTAGPPAPLDDAADYDALIADLLASGTMSDPGMVYFDMRPSAHQNTVEVRICDAGPSVDGVVLIAGLSRALVRHGVRAHLDGRPKPRYRPELLRAASWRAARSGLEGDLVDVPGRELVPPSRAVRLMLEHLADDLDEAGDRAVVEELALEALARGSSAARQRQRANRSGGLEAVVDMLVAETRGAPDSPVDAPVSDTVAPIMLADYHSPGSTDGRAPQGSVSYDEAVAADGTVRPAYSWLVSTLERIGPSGLLVHEKSRDAEQRARGMFFPQGEDAERLFPLDLVPRLITPVEWATLSEGLIQRARTCEALLQDLHGERACLHDGVLPEAALRWLPAPHEAAMNLHPGAVRALVSGLDLVCDGEGEWKVLEDNLRIPSGIGFAMADRRVVRSVLPELQAPDGVLDADEGPGMLREALLACAPPAAGHDPVLAVVTEGEVDSAYFEHRMLAEEMGVPLLTPGELRAAAGMITIAATGRPVDVLYRRIDEEVLFTAPDASGVPLGGPVREAVRSGRLTLANAPGNGLVDDKGVYPFISALTEYYLGEKATLAAVPTWSCADPGQREHVLAHLDELVLKPVDGFGGQGIVIGPHADAAELEQAAAAVRADPAGFVAQETIRISTHPTFTGTALEPRVVDLRAFVVLAPTPTVLPTPLTRVAPADSLVVNSSRGGGSKDTWILR</sequence>
<evidence type="ECO:0000256" key="4">
    <source>
        <dbReference type="ARBA" id="ARBA00048819"/>
    </source>
</evidence>
<dbReference type="GO" id="GO:0004357">
    <property type="term" value="F:glutamate-cysteine ligase activity"/>
    <property type="evidence" value="ECO:0007669"/>
    <property type="project" value="UniProtKB-EC"/>
</dbReference>
<organism evidence="7 8">
    <name type="scientific">Actinomycetospora flava</name>
    <dbReference type="NCBI Taxonomy" id="3129232"/>
    <lineage>
        <taxon>Bacteria</taxon>
        <taxon>Bacillati</taxon>
        <taxon>Actinomycetota</taxon>
        <taxon>Actinomycetes</taxon>
        <taxon>Pseudonocardiales</taxon>
        <taxon>Pseudonocardiaceae</taxon>
        <taxon>Actinomycetospora</taxon>
    </lineage>
</organism>
<dbReference type="RefSeq" id="WP_337702098.1">
    <property type="nucleotide sequence ID" value="NZ_JBBEGM010000003.1"/>
</dbReference>
<evidence type="ECO:0000256" key="2">
    <source>
        <dbReference type="ARBA" id="ARBA00022741"/>
    </source>
</evidence>
<comment type="catalytic activity">
    <reaction evidence="4 5">
        <text>L-cysteine + L-glutamate + ATP = gamma-L-glutamyl-L-cysteine + ADP + phosphate + H(+)</text>
        <dbReference type="Rhea" id="RHEA:13285"/>
        <dbReference type="ChEBI" id="CHEBI:15378"/>
        <dbReference type="ChEBI" id="CHEBI:29985"/>
        <dbReference type="ChEBI" id="CHEBI:30616"/>
        <dbReference type="ChEBI" id="CHEBI:35235"/>
        <dbReference type="ChEBI" id="CHEBI:43474"/>
        <dbReference type="ChEBI" id="CHEBI:58173"/>
        <dbReference type="ChEBI" id="CHEBI:456216"/>
        <dbReference type="EC" id="6.3.2.2"/>
    </reaction>
</comment>
<reference evidence="7 8" key="1">
    <citation type="submission" date="2024-03" db="EMBL/GenBank/DDBJ databases">
        <title>Actinomycetospora sp. OC33-EN07, a novel actinomycete isolated from wild orchid (Aerides multiflora).</title>
        <authorList>
            <person name="Suriyachadkun C."/>
        </authorList>
    </citation>
    <scope>NUCLEOTIDE SEQUENCE [LARGE SCALE GENOMIC DNA]</scope>
    <source>
        <strain evidence="7 8">OC33-EN07</strain>
    </source>
</reference>
<dbReference type="InterPro" id="IPR025841">
    <property type="entry name" value="CP_ATPgrasp_2"/>
</dbReference>
<dbReference type="InterPro" id="IPR011793">
    <property type="entry name" value="YbdK"/>
</dbReference>
<dbReference type="PANTHER" id="PTHR34595:SF7">
    <property type="entry name" value="SLL1039 PROTEIN"/>
    <property type="match status" value="1"/>
</dbReference>
<evidence type="ECO:0000256" key="3">
    <source>
        <dbReference type="ARBA" id="ARBA00022840"/>
    </source>
</evidence>
<evidence type="ECO:0000259" key="6">
    <source>
        <dbReference type="Pfam" id="PF14403"/>
    </source>
</evidence>
<dbReference type="EMBL" id="JBBEGM010000003">
    <property type="protein sequence ID" value="MEJ2861427.1"/>
    <property type="molecule type" value="Genomic_DNA"/>
</dbReference>
<dbReference type="InterPro" id="IPR051680">
    <property type="entry name" value="ATP-dep_Glu-Cys_Ligase-2"/>
</dbReference>
<dbReference type="InterPro" id="IPR006336">
    <property type="entry name" value="GCS2"/>
</dbReference>
<evidence type="ECO:0000256" key="5">
    <source>
        <dbReference type="HAMAP-Rule" id="MF_01609"/>
    </source>
</evidence>
<dbReference type="SUPFAM" id="SSF56059">
    <property type="entry name" value="Glutathione synthetase ATP-binding domain-like"/>
    <property type="match status" value="1"/>
</dbReference>
<dbReference type="PANTHER" id="PTHR34595">
    <property type="entry name" value="BLR5612 PROTEIN"/>
    <property type="match status" value="1"/>
</dbReference>
<dbReference type="Gene3D" id="3.40.50.11290">
    <property type="match status" value="1"/>
</dbReference>
<keyword evidence="1 5" id="KW-0436">Ligase</keyword>
<dbReference type="InterPro" id="IPR014746">
    <property type="entry name" value="Gln_synth/guanido_kin_cat_dom"/>
</dbReference>
<protein>
    <recommendedName>
        <fullName evidence="5">Putative glutamate--cysteine ligase 2</fullName>
        <ecNumber evidence="5">6.3.2.2</ecNumber>
    </recommendedName>
    <alternativeName>
        <fullName evidence="5">Gamma-glutamylcysteine synthetase 2</fullName>
        <shortName evidence="5">GCS 2</shortName>
        <shortName evidence="5">Gamma-GCS 2</shortName>
    </alternativeName>
</protein>
<dbReference type="NCBIfam" id="TIGR02050">
    <property type="entry name" value="gshA_cyan_rel"/>
    <property type="match status" value="1"/>
</dbReference>
<dbReference type="SUPFAM" id="SSF55931">
    <property type="entry name" value="Glutamine synthetase/guanido kinase"/>
    <property type="match status" value="1"/>
</dbReference>
<keyword evidence="3 5" id="KW-0067">ATP-binding</keyword>
<dbReference type="NCBIfam" id="NF010041">
    <property type="entry name" value="PRK13517.1-1"/>
    <property type="match status" value="1"/>
</dbReference>
<comment type="caution">
    <text evidence="7">The sequence shown here is derived from an EMBL/GenBank/DDBJ whole genome shotgun (WGS) entry which is preliminary data.</text>
</comment>
<comment type="similarity">
    <text evidence="5">Belongs to the glutamate--cysteine ligase type 2 family. YbdK subfamily.</text>
</comment>
<evidence type="ECO:0000313" key="8">
    <source>
        <dbReference type="Proteomes" id="UP001369736"/>
    </source>
</evidence>
<evidence type="ECO:0000256" key="1">
    <source>
        <dbReference type="ARBA" id="ARBA00022598"/>
    </source>
</evidence>
<proteinExistence type="inferred from homology"/>
<dbReference type="Gene3D" id="3.30.1490.270">
    <property type="match status" value="1"/>
</dbReference>
<gene>
    <name evidence="7" type="ORF">WCD58_09680</name>
</gene>
<feature type="domain" description="Circularly permuted ATP-grasp type 2" evidence="6">
    <location>
        <begin position="471"/>
        <end position="843"/>
    </location>
</feature>
<dbReference type="EC" id="6.3.2.2" evidence="5"/>
<evidence type="ECO:0000313" key="7">
    <source>
        <dbReference type="EMBL" id="MEJ2861427.1"/>
    </source>
</evidence>
<accession>A0ABU8M493</accession>